<gene>
    <name evidence="3" type="ORF">QN062_00735</name>
    <name evidence="2" type="ORF">QN216_04745</name>
    <name evidence="1" type="ORF">QN217_05705</name>
</gene>
<dbReference type="RefSeq" id="WP_369341739.1">
    <property type="nucleotide sequence ID" value="NZ_CP129675.1"/>
</dbReference>
<dbReference type="Gene3D" id="1.20.910.10">
    <property type="entry name" value="Heme oxygenase-like"/>
    <property type="match status" value="1"/>
</dbReference>
<evidence type="ECO:0008006" key="4">
    <source>
        <dbReference type="Google" id="ProtNLM"/>
    </source>
</evidence>
<dbReference type="SUPFAM" id="SSF48613">
    <property type="entry name" value="Heme oxygenase-like"/>
    <property type="match status" value="1"/>
</dbReference>
<dbReference type="EMBL" id="CP129675">
    <property type="protein sequence ID" value="XDS45658.1"/>
    <property type="molecule type" value="Genomic_DNA"/>
</dbReference>
<evidence type="ECO:0000313" key="2">
    <source>
        <dbReference type="EMBL" id="XDS49561.1"/>
    </source>
</evidence>
<name>A0AB39UPD6_9BIFI</name>
<sequence length="215" mass="24581">MTRARQLLMNCSEAFDRSRSCRFIKDASSGQLDSQVWQSYIAHELRFVCTVQGLMGELIVAAPRHRIEDWRGIIADLRDVQLPYLAGLLNLSAKEVSGLKSDDILSGHVTKIVGAGGYPAFASSMFAAENLYQQWCYTAWKQHRTTRFPALHDWIGMHVNSDFHRSVSFWNESVNEIDDRIQDRRLETWCNGMLEAESDFHDSAYGPGSSRSWMR</sequence>
<protein>
    <recommendedName>
        <fullName evidence="4">Thiaminase-2/PQQC domain-containing protein</fullName>
    </recommendedName>
</protein>
<organism evidence="3">
    <name type="scientific">Bifidobacterium fermentum</name>
    <dbReference type="NCBI Taxonomy" id="3059035"/>
    <lineage>
        <taxon>Bacteria</taxon>
        <taxon>Bacillati</taxon>
        <taxon>Actinomycetota</taxon>
        <taxon>Actinomycetes</taxon>
        <taxon>Bifidobacteriales</taxon>
        <taxon>Bifidobacteriaceae</taxon>
        <taxon>Bifidobacterium</taxon>
    </lineage>
</organism>
<dbReference type="EMBL" id="CP129683">
    <property type="protein sequence ID" value="XDS50777.1"/>
    <property type="molecule type" value="Genomic_DNA"/>
</dbReference>
<proteinExistence type="predicted"/>
<dbReference type="EMBL" id="CP129682">
    <property type="protein sequence ID" value="XDS49561.1"/>
    <property type="molecule type" value="Genomic_DNA"/>
</dbReference>
<dbReference type="KEGG" id="bfk:QN062_00735"/>
<evidence type="ECO:0000313" key="1">
    <source>
        <dbReference type="EMBL" id="XDS45658.1"/>
    </source>
</evidence>
<dbReference type="InterPro" id="IPR016084">
    <property type="entry name" value="Haem_Oase-like_multi-hlx"/>
</dbReference>
<dbReference type="AlphaFoldDB" id="A0AB39UPD6"/>
<reference evidence="3" key="1">
    <citation type="submission" date="2023-07" db="EMBL/GenBank/DDBJ databases">
        <title>Bifidobacterium aquikefiriaerophilum sp. nov. and Bifidobacterium eccum sp. nov., isolated from water kefir.</title>
        <authorList>
            <person name="Breselge S."/>
            <person name="Bellassi P."/>
            <person name="Barcenilla C."/>
            <person name="Alvarez-Ordonez A."/>
            <person name="Morelli L."/>
            <person name="Cotter P.D."/>
        </authorList>
    </citation>
    <scope>NUCLEOTIDE SEQUENCE</scope>
    <source>
        <strain evidence="3">WK012_4_13</strain>
        <strain evidence="2">WK013_4_14</strain>
        <strain evidence="1">WK048_4_13</strain>
    </source>
</reference>
<evidence type="ECO:0000313" key="3">
    <source>
        <dbReference type="EMBL" id="XDS50777.1"/>
    </source>
</evidence>
<accession>A0AB39UPD6</accession>